<dbReference type="InterPro" id="IPR001227">
    <property type="entry name" value="Ac_transferase_dom_sf"/>
</dbReference>
<dbReference type="InterPro" id="IPR014031">
    <property type="entry name" value="Ketoacyl_synth_C"/>
</dbReference>
<dbReference type="InterPro" id="IPR016036">
    <property type="entry name" value="Malonyl_transacylase_ACP-bd"/>
</dbReference>
<dbReference type="InterPro" id="IPR000836">
    <property type="entry name" value="PRTase_dom"/>
</dbReference>
<dbReference type="SUPFAM" id="SSF52151">
    <property type="entry name" value="FabD/lysophospholipase-like"/>
    <property type="match status" value="1"/>
</dbReference>
<dbReference type="SUPFAM" id="SSF55048">
    <property type="entry name" value="Probable ACP-binding domain of malonyl-CoA ACP transacylase"/>
    <property type="match status" value="1"/>
</dbReference>
<dbReference type="OrthoDB" id="329835at2759"/>
<dbReference type="InterPro" id="IPR050091">
    <property type="entry name" value="PKS_NRPS_Biosynth_Enz"/>
</dbReference>
<dbReference type="GO" id="GO:0044550">
    <property type="term" value="P:secondary metabolite biosynthetic process"/>
    <property type="evidence" value="ECO:0007669"/>
    <property type="project" value="TreeGrafter"/>
</dbReference>
<dbReference type="SUPFAM" id="SSF53901">
    <property type="entry name" value="Thiolase-like"/>
    <property type="match status" value="1"/>
</dbReference>
<comment type="caution">
    <text evidence="4">The sequence shown here is derived from an EMBL/GenBank/DDBJ whole genome shotgun (WGS) entry which is preliminary data.</text>
</comment>
<evidence type="ECO:0000256" key="1">
    <source>
        <dbReference type="ARBA" id="ARBA00022450"/>
    </source>
</evidence>
<dbReference type="InterPro" id="IPR016039">
    <property type="entry name" value="Thiolase-like"/>
</dbReference>
<evidence type="ECO:0000259" key="3">
    <source>
        <dbReference type="PROSITE" id="PS52004"/>
    </source>
</evidence>
<dbReference type="GO" id="GO:0006633">
    <property type="term" value="P:fatty acid biosynthetic process"/>
    <property type="evidence" value="ECO:0007669"/>
    <property type="project" value="TreeGrafter"/>
</dbReference>
<dbReference type="GO" id="GO:0004312">
    <property type="term" value="F:fatty acid synthase activity"/>
    <property type="evidence" value="ECO:0007669"/>
    <property type="project" value="TreeGrafter"/>
</dbReference>
<dbReference type="InterPro" id="IPR020841">
    <property type="entry name" value="PKS_Beta-ketoAc_synthase_dom"/>
</dbReference>
<gene>
    <name evidence="4" type="ORF">HRG_02246</name>
</gene>
<keyword evidence="4" id="KW-0808">Transferase</keyword>
<dbReference type="Proteomes" id="UP000824596">
    <property type="component" value="Unassembled WGS sequence"/>
</dbReference>
<dbReference type="InterPro" id="IPR016035">
    <property type="entry name" value="Acyl_Trfase/lysoPLipase"/>
</dbReference>
<dbReference type="PANTHER" id="PTHR43775:SF50">
    <property type="entry name" value="HIGHLY REDUCING POLYKETIDE SYNTHASE SRDA"/>
    <property type="match status" value="1"/>
</dbReference>
<sequence length="505" mass="54158">MKTGVLSPSSTCRTFDAGANGYGRADGVNAVNGRTTGVTLPSVDFQEAVIRKAYAKAGIDFFGTDYVECHGTGTAVGDPIELDALGRCFVRREQRHPQLIRSVKANLGHSEAASGLTSLIKVVLAFQHGAIPPMLGPKTLNPKLRLEERQMKIATEVEEWPSKLLRRASLNSFGYGGANAHAILESFDSFMASNSPGKQGIVTSASSATLETRTQQISEQARLCDLSTIGRLAFTLALRVPQLTARTCLISRTHSHGAKTIEIDAAPGLVESQRSVLHLAFIFTGQGAQYPNTAKELLAASPAFLKAIREQDEVLKALPIHQAPNWTLEQAILDPPEVSRVHSPIRSQPLCTAIQIGLVQVMRSWGVVPSAVVGHSPGEIAAAYAAGLLSLSEAILVAYFRGVSVDHVHGKGAMMATGMTSEAAIQLIKEMGFAQEVHIACINAPENGTLSGSTTSLDRLCEEIQARGKFCRKLETGGRAYHSPMTEEVGAIYQDLLNKHLIYIT</sequence>
<proteinExistence type="predicted"/>
<name>A0A9P8N907_9HYPO</name>
<feature type="domain" description="Ketosynthase family 3 (KS3)" evidence="3">
    <location>
        <begin position="1"/>
        <end position="186"/>
    </location>
</feature>
<dbReference type="PANTHER" id="PTHR43775">
    <property type="entry name" value="FATTY ACID SYNTHASE"/>
    <property type="match status" value="1"/>
</dbReference>
<dbReference type="Gene3D" id="3.40.47.10">
    <property type="match status" value="1"/>
</dbReference>
<keyword evidence="5" id="KW-1185">Reference proteome</keyword>
<dbReference type="CDD" id="cd00833">
    <property type="entry name" value="PKS"/>
    <property type="match status" value="1"/>
</dbReference>
<evidence type="ECO:0000256" key="2">
    <source>
        <dbReference type="ARBA" id="ARBA00022553"/>
    </source>
</evidence>
<evidence type="ECO:0000313" key="5">
    <source>
        <dbReference type="Proteomes" id="UP000824596"/>
    </source>
</evidence>
<keyword evidence="2" id="KW-0597">Phosphoprotein</keyword>
<protein>
    <submittedName>
        <fullName evidence="4">Acyl transferase domain-containing protein</fullName>
    </submittedName>
</protein>
<dbReference type="PROSITE" id="PS52004">
    <property type="entry name" value="KS3_2"/>
    <property type="match status" value="1"/>
</dbReference>
<dbReference type="SMART" id="SM00827">
    <property type="entry name" value="PKS_AT"/>
    <property type="match status" value="1"/>
</dbReference>
<dbReference type="SMART" id="SM00825">
    <property type="entry name" value="PKS_KS"/>
    <property type="match status" value="1"/>
</dbReference>
<dbReference type="RefSeq" id="XP_044724350.1">
    <property type="nucleotide sequence ID" value="XM_044860717.1"/>
</dbReference>
<evidence type="ECO:0000313" key="4">
    <source>
        <dbReference type="EMBL" id="KAH0966837.1"/>
    </source>
</evidence>
<dbReference type="Gene3D" id="3.40.366.10">
    <property type="entry name" value="Malonyl-Coenzyme A Acyl Carrier Protein, domain 2"/>
    <property type="match status" value="1"/>
</dbReference>
<dbReference type="Pfam" id="PF02801">
    <property type="entry name" value="Ketoacyl-synt_C"/>
    <property type="match status" value="1"/>
</dbReference>
<reference evidence="4" key="1">
    <citation type="submission" date="2021-09" db="EMBL/GenBank/DDBJ databases">
        <title>A high-quality genome of the endoparasitic fungus Hirsutella rhossiliensis with a comparison of Hirsutella genomes reveals transposable elements contributing to genome size variation.</title>
        <authorList>
            <person name="Lin R."/>
            <person name="Jiao Y."/>
            <person name="Sun X."/>
            <person name="Ling J."/>
            <person name="Xie B."/>
            <person name="Cheng X."/>
        </authorList>
    </citation>
    <scope>NUCLEOTIDE SEQUENCE</scope>
    <source>
        <strain evidence="4">HR02</strain>
    </source>
</reference>
<dbReference type="InterPro" id="IPR032821">
    <property type="entry name" value="PKS_assoc"/>
</dbReference>
<dbReference type="Pfam" id="PF00698">
    <property type="entry name" value="Acyl_transf_1"/>
    <property type="match status" value="1"/>
</dbReference>
<dbReference type="InterPro" id="IPR014043">
    <property type="entry name" value="Acyl_transferase_dom"/>
</dbReference>
<dbReference type="CDD" id="cd06223">
    <property type="entry name" value="PRTases_typeI"/>
    <property type="match status" value="1"/>
</dbReference>
<dbReference type="Pfam" id="PF16197">
    <property type="entry name" value="KAsynt_C_assoc"/>
    <property type="match status" value="1"/>
</dbReference>
<dbReference type="AlphaFoldDB" id="A0A9P8N907"/>
<keyword evidence="1" id="KW-0596">Phosphopantetheine</keyword>
<organism evidence="4 5">
    <name type="scientific">Hirsutella rhossiliensis</name>
    <dbReference type="NCBI Taxonomy" id="111463"/>
    <lineage>
        <taxon>Eukaryota</taxon>
        <taxon>Fungi</taxon>
        <taxon>Dikarya</taxon>
        <taxon>Ascomycota</taxon>
        <taxon>Pezizomycotina</taxon>
        <taxon>Sordariomycetes</taxon>
        <taxon>Hypocreomycetidae</taxon>
        <taxon>Hypocreales</taxon>
        <taxon>Ophiocordycipitaceae</taxon>
        <taxon>Hirsutella</taxon>
    </lineage>
</organism>
<dbReference type="EMBL" id="JAIZPD010000002">
    <property type="protein sequence ID" value="KAH0966837.1"/>
    <property type="molecule type" value="Genomic_DNA"/>
</dbReference>
<dbReference type="GeneID" id="68351375"/>
<accession>A0A9P8N907</accession>